<keyword evidence="5" id="KW-0472">Membrane</keyword>
<feature type="transmembrane region" description="Helical" evidence="5">
    <location>
        <begin position="509"/>
        <end position="531"/>
    </location>
</feature>
<evidence type="ECO:0000313" key="10">
    <source>
        <dbReference type="Proteomes" id="UP000235050"/>
    </source>
</evidence>
<evidence type="ECO:0000259" key="7">
    <source>
        <dbReference type="Pfam" id="PF00746"/>
    </source>
</evidence>
<evidence type="ECO:0000256" key="2">
    <source>
        <dbReference type="ARBA" id="ARBA00022525"/>
    </source>
</evidence>
<sequence length="541" mass="54929">MKGTFTKTIAAGVAAIATLAGLAFGAGAATAAPAEPAEGSIQLTGSEAQLNGRQFDVYKIAGYNTDANKAITGVTTDATNKAAVDAAVKATVTDKGFFDGIGDADVLDYAINQGKLEANSAAARTLADKLEAATAADAKPALTKVSKDEPTFTIDAEAAKAGAYTYTPADPGLYLLKDVTATAGVHASTSLAILIGTKTANDQFGAGTIAIKNAAANKPNKTITNGATNGSVAKGDTLTYQITYTATKDAPTSFVFADTPSTGLTIPADTTLTVTDQTDNKVVFTAGDDYTVKTVVNGKDAELPLTGNGTDQLTVTFTEAGLKKIKANDVIALSYTAKVNDAATTDPITNTVTVTDNGVVSEGDTVRVQEGSFTFKKVGVAQADVDGLAGATFGLYASAVDANANNGKGQNAIATATSGNDGTVKFDGLKAGTYYVKETATPNGYLAAYQPGFKVTLAAAQTDKNGNVTFTATFAKDNALADYGLAKDVNGTWTVTNIQRKDQLPNTGAAGIALLVVVGALLIGGGSLIVLKSRKGLARIA</sequence>
<gene>
    <name evidence="9" type="ORF">Uis1B_0382</name>
</gene>
<evidence type="ECO:0000256" key="6">
    <source>
        <dbReference type="SAM" id="SignalP"/>
    </source>
</evidence>
<evidence type="ECO:0000256" key="4">
    <source>
        <dbReference type="ARBA" id="ARBA00023088"/>
    </source>
</evidence>
<keyword evidence="2" id="KW-0964">Secreted</keyword>
<dbReference type="Pfam" id="PF00746">
    <property type="entry name" value="Gram_pos_anchor"/>
    <property type="match status" value="1"/>
</dbReference>
<evidence type="ECO:0000256" key="5">
    <source>
        <dbReference type="SAM" id="Phobius"/>
    </source>
</evidence>
<dbReference type="Pfam" id="PF17802">
    <property type="entry name" value="SpaA"/>
    <property type="match status" value="1"/>
</dbReference>
<dbReference type="InterPro" id="IPR026466">
    <property type="entry name" value="Fim_isopep_form_D2_dom"/>
</dbReference>
<dbReference type="InterPro" id="IPR013783">
    <property type="entry name" value="Ig-like_fold"/>
</dbReference>
<dbReference type="NCBIfam" id="TIGR01167">
    <property type="entry name" value="LPXTG_anchor"/>
    <property type="match status" value="1"/>
</dbReference>
<keyword evidence="10" id="KW-1185">Reference proteome</keyword>
<keyword evidence="9" id="KW-0176">Collagen</keyword>
<dbReference type="Gene3D" id="2.60.40.740">
    <property type="match status" value="1"/>
</dbReference>
<feature type="domain" description="Gram-positive cocci surface proteins LPxTG" evidence="7">
    <location>
        <begin position="501"/>
        <end position="535"/>
    </location>
</feature>
<dbReference type="EMBL" id="NMWU01000005">
    <property type="protein sequence ID" value="PLS31843.1"/>
    <property type="molecule type" value="Genomic_DNA"/>
</dbReference>
<keyword evidence="3 6" id="KW-0732">Signal</keyword>
<dbReference type="AlphaFoldDB" id="A0A2N5JC97"/>
<feature type="domain" description="SpaA-like prealbumin fold" evidence="8">
    <location>
        <begin position="371"/>
        <end position="461"/>
    </location>
</feature>
<keyword evidence="1" id="KW-0134">Cell wall</keyword>
<proteinExistence type="predicted"/>
<protein>
    <submittedName>
        <fullName evidence="9">Collagen-binding protein</fullName>
    </submittedName>
</protein>
<dbReference type="RefSeq" id="WP_101615030.1">
    <property type="nucleotide sequence ID" value="NZ_NMWU01000005.1"/>
</dbReference>
<dbReference type="InterPro" id="IPR041033">
    <property type="entry name" value="SpaA_PFL_dom_1"/>
</dbReference>
<feature type="chain" id="PRO_5038727493" evidence="6">
    <location>
        <begin position="29"/>
        <end position="541"/>
    </location>
</feature>
<dbReference type="NCBIfam" id="NF033902">
    <property type="entry name" value="iso_D2_wall_anc"/>
    <property type="match status" value="1"/>
</dbReference>
<evidence type="ECO:0000259" key="8">
    <source>
        <dbReference type="Pfam" id="PF17802"/>
    </source>
</evidence>
<dbReference type="Gene3D" id="2.60.40.10">
    <property type="entry name" value="Immunoglobulins"/>
    <property type="match status" value="1"/>
</dbReference>
<name>A0A2N5JC97_9BIFI</name>
<dbReference type="Proteomes" id="UP000235050">
    <property type="component" value="Unassembled WGS sequence"/>
</dbReference>
<keyword evidence="5" id="KW-1133">Transmembrane helix</keyword>
<dbReference type="NCBIfam" id="TIGR04226">
    <property type="entry name" value="RrgB_K2N_iso_D2"/>
    <property type="match status" value="1"/>
</dbReference>
<evidence type="ECO:0000256" key="1">
    <source>
        <dbReference type="ARBA" id="ARBA00022512"/>
    </source>
</evidence>
<keyword evidence="5" id="KW-0812">Transmembrane</keyword>
<dbReference type="InterPro" id="IPR048052">
    <property type="entry name" value="FM1-like"/>
</dbReference>
<feature type="signal peptide" evidence="6">
    <location>
        <begin position="1"/>
        <end position="28"/>
    </location>
</feature>
<evidence type="ECO:0000313" key="9">
    <source>
        <dbReference type="EMBL" id="PLS31843.1"/>
    </source>
</evidence>
<organism evidence="9 10">
    <name type="scientific">Bifidobacterium margollesii</name>
    <dbReference type="NCBI Taxonomy" id="2020964"/>
    <lineage>
        <taxon>Bacteria</taxon>
        <taxon>Bacillati</taxon>
        <taxon>Actinomycetota</taxon>
        <taxon>Actinomycetes</taxon>
        <taxon>Bifidobacteriales</taxon>
        <taxon>Bifidobacteriaceae</taxon>
        <taxon>Bifidobacterium</taxon>
    </lineage>
</organism>
<comment type="caution">
    <text evidence="9">The sequence shown here is derived from an EMBL/GenBank/DDBJ whole genome shotgun (WGS) entry which is preliminary data.</text>
</comment>
<dbReference type="InterPro" id="IPR019931">
    <property type="entry name" value="LPXTG_anchor"/>
</dbReference>
<dbReference type="SUPFAM" id="SSF117074">
    <property type="entry name" value="Hypothetical protein PA1324"/>
    <property type="match status" value="1"/>
</dbReference>
<dbReference type="OrthoDB" id="3240140at2"/>
<reference evidence="9 10" key="1">
    <citation type="submission" date="2017-07" db="EMBL/GenBank/DDBJ databases">
        <title>Bifidobacterium novel species.</title>
        <authorList>
            <person name="Lugli G.A."/>
            <person name="Milani C."/>
            <person name="Duranti S."/>
            <person name="Mangifesta M."/>
        </authorList>
    </citation>
    <scope>NUCLEOTIDE SEQUENCE [LARGE SCALE GENOMIC DNA]</scope>
    <source>
        <strain evidence="10">Uis1B</strain>
    </source>
</reference>
<keyword evidence="4" id="KW-0572">Peptidoglycan-anchor</keyword>
<accession>A0A2N5JC97</accession>
<dbReference type="GO" id="GO:0005975">
    <property type="term" value="P:carbohydrate metabolic process"/>
    <property type="evidence" value="ECO:0007669"/>
    <property type="project" value="UniProtKB-ARBA"/>
</dbReference>
<evidence type="ECO:0000256" key="3">
    <source>
        <dbReference type="ARBA" id="ARBA00022729"/>
    </source>
</evidence>